<accession>A0A9D5HAT1</accession>
<dbReference type="InterPro" id="IPR030547">
    <property type="entry name" value="XRCC2"/>
</dbReference>
<dbReference type="GO" id="GO:0033063">
    <property type="term" value="C:Rad51B-Rad51C-Rad51D-XRCC2 complex"/>
    <property type="evidence" value="ECO:0007669"/>
    <property type="project" value="InterPro"/>
</dbReference>
<evidence type="ECO:0000313" key="2">
    <source>
        <dbReference type="Proteomes" id="UP001085076"/>
    </source>
</evidence>
<dbReference type="GO" id="GO:0000724">
    <property type="term" value="P:double-strand break repair via homologous recombination"/>
    <property type="evidence" value="ECO:0007669"/>
    <property type="project" value="InterPro"/>
</dbReference>
<evidence type="ECO:0000313" key="1">
    <source>
        <dbReference type="EMBL" id="KAJ0969527.1"/>
    </source>
</evidence>
<dbReference type="Proteomes" id="UP001085076">
    <property type="component" value="Miscellaneous, Linkage group lg06"/>
</dbReference>
<organism evidence="1 2">
    <name type="scientific">Dioscorea zingiberensis</name>
    <dbReference type="NCBI Taxonomy" id="325984"/>
    <lineage>
        <taxon>Eukaryota</taxon>
        <taxon>Viridiplantae</taxon>
        <taxon>Streptophyta</taxon>
        <taxon>Embryophyta</taxon>
        <taxon>Tracheophyta</taxon>
        <taxon>Spermatophyta</taxon>
        <taxon>Magnoliopsida</taxon>
        <taxon>Liliopsida</taxon>
        <taxon>Dioscoreales</taxon>
        <taxon>Dioscoreaceae</taxon>
        <taxon>Dioscorea</taxon>
    </lineage>
</organism>
<proteinExistence type="predicted"/>
<dbReference type="CDD" id="cd19490">
    <property type="entry name" value="XRCC2"/>
    <property type="match status" value="1"/>
</dbReference>
<name>A0A9D5HAT1_9LILI</name>
<reference evidence="1" key="2">
    <citation type="journal article" date="2022" name="Hortic Res">
        <title>The genome of Dioscorea zingiberensis sheds light on the biosynthesis, origin and evolution of the medicinally important diosgenin saponins.</title>
        <authorList>
            <person name="Li Y."/>
            <person name="Tan C."/>
            <person name="Li Z."/>
            <person name="Guo J."/>
            <person name="Li S."/>
            <person name="Chen X."/>
            <person name="Wang C."/>
            <person name="Dai X."/>
            <person name="Yang H."/>
            <person name="Song W."/>
            <person name="Hou L."/>
            <person name="Xu J."/>
            <person name="Tong Z."/>
            <person name="Xu A."/>
            <person name="Yuan X."/>
            <person name="Wang W."/>
            <person name="Yang Q."/>
            <person name="Chen L."/>
            <person name="Sun Z."/>
            <person name="Wang K."/>
            <person name="Pan B."/>
            <person name="Chen J."/>
            <person name="Bao Y."/>
            <person name="Liu F."/>
            <person name="Qi X."/>
            <person name="Gang D.R."/>
            <person name="Wen J."/>
            <person name="Li J."/>
        </authorList>
    </citation>
    <scope>NUCLEOTIDE SEQUENCE</scope>
    <source>
        <strain evidence="1">Dzin_1.0</strain>
    </source>
</reference>
<comment type="caution">
    <text evidence="1">The sequence shown here is derived from an EMBL/GenBank/DDBJ whole genome shotgun (WGS) entry which is preliminary data.</text>
</comment>
<dbReference type="AlphaFoldDB" id="A0A9D5HAT1"/>
<dbReference type="Gene3D" id="3.40.50.300">
    <property type="entry name" value="P-loop containing nucleotide triphosphate hydrolases"/>
    <property type="match status" value="1"/>
</dbReference>
<dbReference type="GO" id="GO:0005657">
    <property type="term" value="C:replication fork"/>
    <property type="evidence" value="ECO:0007669"/>
    <property type="project" value="InterPro"/>
</dbReference>
<gene>
    <name evidence="1" type="ORF">J5N97_022404</name>
</gene>
<evidence type="ECO:0008006" key="3">
    <source>
        <dbReference type="Google" id="ProtNLM"/>
    </source>
</evidence>
<dbReference type="OrthoDB" id="420422at2759"/>
<dbReference type="InterPro" id="IPR027417">
    <property type="entry name" value="P-loop_NTPase"/>
</dbReference>
<protein>
    <recommendedName>
        <fullName evidence="3">RecA family profile 1 domain-containing protein</fullName>
    </recommendedName>
</protein>
<dbReference type="SUPFAM" id="SSF52540">
    <property type="entry name" value="P-loop containing nucleoside triphosphate hydrolases"/>
    <property type="match status" value="1"/>
</dbReference>
<dbReference type="PANTHER" id="PTHR46644:SF2">
    <property type="entry name" value="DNA REPAIR PROTEIN XRCC2"/>
    <property type="match status" value="1"/>
</dbReference>
<keyword evidence="2" id="KW-1185">Reference proteome</keyword>
<sequence>MASDPRAWTVGDESAATMLARLQASLPAFLVPPLHRVPLRAGNVVEIAGPSPSAKSHVLLQAVMHCILPKEWKGVHFGGLGKMVLYFDLDCRFDVLRLSTALRIRIMDASGSACNVPLESKGGAGKIDITAANMCAFDDELFLACMRRFLYVRCYSTLEFLAALKTMHYQLHKECEALGVMAHFLIIDSIGAYHWIDRGFQPSTLGDNRRKCLSLQIFTEAVVDEIRKLLQRQPLLVLATKATIFGVGTPSKDRQRTVGKGSLQDMAELMTSTKETQKHQYREYMPSVWQSLVTHRIQLQVSDGTITDTKDRSSIYTAEWILPQLNHLDKFVIRDEGIFMLP</sequence>
<reference evidence="1" key="1">
    <citation type="submission" date="2021-03" db="EMBL/GenBank/DDBJ databases">
        <authorList>
            <person name="Li Z."/>
            <person name="Yang C."/>
        </authorList>
    </citation>
    <scope>NUCLEOTIDE SEQUENCE</scope>
    <source>
        <strain evidence="1">Dzin_1.0</strain>
        <tissue evidence="1">Leaf</tissue>
    </source>
</reference>
<dbReference type="PANTHER" id="PTHR46644">
    <property type="entry name" value="DNA REPAIR PROTEIN XRCC2"/>
    <property type="match status" value="1"/>
</dbReference>
<dbReference type="EMBL" id="JAGGNH010000006">
    <property type="protein sequence ID" value="KAJ0969527.1"/>
    <property type="molecule type" value="Genomic_DNA"/>
</dbReference>